<name>A0ABM9V6R6_9LACO</name>
<sequence length="466" mass="54326">MDKLLNKNDQIKLNIANYLFESQYESHDINQVSKKMLISRYMLVESLKSLQYDFDTLFHIKVLKVLNGRIYVNRHTITRAQMYRLSHFYFVTSPYKLLLEYRILNGDTPRYNKIATDYGWSSSLYFKYKRHLSSIIGAKNSYMFIHNAFFISSHYQFTFNFPLSIQTLSQKIWDQLLAYGIVKSYDYTQLFNFLCLIVIELNNNHDIFMQSLNNEKTYLHITGEVNDIIDEILNVTSHGKIMSFILQLFHAFDFINENILRLSFPSNNHTNAILLSRTKNFLSSLPILLTPSEESSLIQNINLEIVKHIHNHMQMFNTNSSVDLSYFREVYPTLYHATQKFIVSVISALKTKDQNIGTLVFKIITRIFEVTNTDNIDPVTISINFSGSFLTDNMVLLLLKNHINHANVYFTNKTTLNDILITDAITGSNNNGIIWKKPPTPKDWEVLGELIVTTKKNKYLETNYNA</sequence>
<dbReference type="EMBL" id="FBSY01000006">
    <property type="protein sequence ID" value="CUW09874.1"/>
    <property type="molecule type" value="Genomic_DNA"/>
</dbReference>
<comment type="caution">
    <text evidence="1">The sequence shown here is derived from an EMBL/GenBank/DDBJ whole genome shotgun (WGS) entry which is preliminary data.</text>
</comment>
<evidence type="ECO:0008006" key="3">
    <source>
        <dbReference type="Google" id="ProtNLM"/>
    </source>
</evidence>
<organism evidence="1 2">
    <name type="scientific">Leuconostoc gasicomitatum</name>
    <dbReference type="NCBI Taxonomy" id="115778"/>
    <lineage>
        <taxon>Bacteria</taxon>
        <taxon>Bacillati</taxon>
        <taxon>Bacillota</taxon>
        <taxon>Bacilli</taxon>
        <taxon>Lactobacillales</taxon>
        <taxon>Lactobacillaceae</taxon>
        <taxon>Leuconostoc</taxon>
        <taxon>Leuconostoc gelidum group</taxon>
    </lineage>
</organism>
<gene>
    <name evidence="1" type="ORF">C122C_0528</name>
</gene>
<keyword evidence="2" id="KW-1185">Reference proteome</keyword>
<protein>
    <recommendedName>
        <fullName evidence="3">Mga helix-turn-helix domain-containing protein</fullName>
    </recommendedName>
</protein>
<evidence type="ECO:0000313" key="2">
    <source>
        <dbReference type="Proteomes" id="UP000199271"/>
    </source>
</evidence>
<accession>A0ABM9V6R6</accession>
<proteinExistence type="predicted"/>
<dbReference type="RefSeq" id="WP_060391351.1">
    <property type="nucleotide sequence ID" value="NZ_FBSY01000006.1"/>
</dbReference>
<reference evidence="1 2" key="1">
    <citation type="submission" date="2015-12" db="EMBL/GenBank/DDBJ databases">
        <authorList>
            <person name="Andreevskaya M."/>
        </authorList>
    </citation>
    <scope>NUCLEOTIDE SEQUENCE [LARGE SCALE GENOMIC DNA]</scope>
    <source>
        <strain evidence="1 2">C122c</strain>
    </source>
</reference>
<dbReference type="Proteomes" id="UP000199271">
    <property type="component" value="Unassembled WGS sequence"/>
</dbReference>
<evidence type="ECO:0000313" key="1">
    <source>
        <dbReference type="EMBL" id="CUW09874.1"/>
    </source>
</evidence>